<dbReference type="InterPro" id="IPR001452">
    <property type="entry name" value="SH3_domain"/>
</dbReference>
<comment type="caution">
    <text evidence="4">The sequence shown here is derived from an EMBL/GenBank/DDBJ whole genome shotgun (WGS) entry which is preliminary data.</text>
</comment>
<name>A0A815DUD7_ADIRI</name>
<evidence type="ECO:0000313" key="4">
    <source>
        <dbReference type="EMBL" id="CAF1298207.1"/>
    </source>
</evidence>
<proteinExistence type="predicted"/>
<sequence>MYSYEISEYTNHRKMKQTAARVYARLHQIKTIFCKTGQKISSGTTKTLNQYDNSSKICHDNKQSNSASPSSFTHTSLDDTISSISGDSIDSGISILSNSSYDPLLPKSCHIRCDPSIINYMSHNLVITDRSQIFLDDTLFEHKPLAESSRCVAHDQDQTLVVNDDGDEQIGPLTSTMIDRWYSVTKAYIATFRQDLTVRKNECVQILRSTHPHWIWVRNEHNDEGFIPSDCLLFSVL</sequence>
<feature type="domain" description="SH3" evidence="3">
    <location>
        <begin position="177"/>
        <end position="237"/>
    </location>
</feature>
<reference evidence="4" key="1">
    <citation type="submission" date="2021-02" db="EMBL/GenBank/DDBJ databases">
        <authorList>
            <person name="Nowell W R."/>
        </authorList>
    </citation>
    <scope>NUCLEOTIDE SEQUENCE</scope>
</reference>
<dbReference type="SUPFAM" id="SSF50044">
    <property type="entry name" value="SH3-domain"/>
    <property type="match status" value="1"/>
</dbReference>
<dbReference type="InterPro" id="IPR036028">
    <property type="entry name" value="SH3-like_dom_sf"/>
</dbReference>
<organism evidence="4 5">
    <name type="scientific">Adineta ricciae</name>
    <name type="common">Rotifer</name>
    <dbReference type="NCBI Taxonomy" id="249248"/>
    <lineage>
        <taxon>Eukaryota</taxon>
        <taxon>Metazoa</taxon>
        <taxon>Spiralia</taxon>
        <taxon>Gnathifera</taxon>
        <taxon>Rotifera</taxon>
        <taxon>Eurotatoria</taxon>
        <taxon>Bdelloidea</taxon>
        <taxon>Adinetida</taxon>
        <taxon>Adinetidae</taxon>
        <taxon>Adineta</taxon>
    </lineage>
</organism>
<dbReference type="AlphaFoldDB" id="A0A815DUD7"/>
<dbReference type="Gene3D" id="2.30.30.40">
    <property type="entry name" value="SH3 Domains"/>
    <property type="match status" value="1"/>
</dbReference>
<keyword evidence="1 2" id="KW-0728">SH3 domain</keyword>
<evidence type="ECO:0000313" key="5">
    <source>
        <dbReference type="Proteomes" id="UP000663828"/>
    </source>
</evidence>
<dbReference type="EMBL" id="CAJNOR010002465">
    <property type="protein sequence ID" value="CAF1298207.1"/>
    <property type="molecule type" value="Genomic_DNA"/>
</dbReference>
<evidence type="ECO:0000256" key="1">
    <source>
        <dbReference type="ARBA" id="ARBA00022443"/>
    </source>
</evidence>
<dbReference type="Proteomes" id="UP000663828">
    <property type="component" value="Unassembled WGS sequence"/>
</dbReference>
<evidence type="ECO:0000259" key="3">
    <source>
        <dbReference type="PROSITE" id="PS50002"/>
    </source>
</evidence>
<gene>
    <name evidence="4" type="ORF">XAT740_LOCUS28717</name>
</gene>
<evidence type="ECO:0000256" key="2">
    <source>
        <dbReference type="PROSITE-ProRule" id="PRU00192"/>
    </source>
</evidence>
<keyword evidence="5" id="KW-1185">Reference proteome</keyword>
<protein>
    <recommendedName>
        <fullName evidence="3">SH3 domain-containing protein</fullName>
    </recommendedName>
</protein>
<accession>A0A815DUD7</accession>
<dbReference type="PROSITE" id="PS50002">
    <property type="entry name" value="SH3"/>
    <property type="match status" value="1"/>
</dbReference>